<dbReference type="Proteomes" id="UP000241771">
    <property type="component" value="Unassembled WGS sequence"/>
</dbReference>
<dbReference type="GO" id="GO:0009252">
    <property type="term" value="P:peptidoglycan biosynthetic process"/>
    <property type="evidence" value="ECO:0007669"/>
    <property type="project" value="UniProtKB-UniPathway"/>
</dbReference>
<comment type="function">
    <text evidence="1">Removes C-terminal D-alanyl residues from sugar-peptide cell wall precursors.</text>
</comment>
<comment type="catalytic activity">
    <reaction evidence="16">
        <text>Preferential cleavage: (Ac)2-L-Lys-D-Ala-|-D-Ala. Also transpeptidation of peptidyl-alanyl moieties that are N-acyl substituents of D-alanine.</text>
        <dbReference type="EC" id="3.4.16.4"/>
    </reaction>
</comment>
<name>A0A2T3NVQ9_9GAMM</name>
<sequence length="401" mass="44622">MLRHTLKQLFSITALSISLAAPSFAEQQLPSPPEVAAKGWVLMSYESGHVIASSNQHKQLAPASLAKIMTSYVVGLELKAGHIAEDDLVIISENAWGKKFPGSSKMFLNVGDQVTVDDLNRGVIVSSGNDATVALAEHVAGHESAFIEMMNRHAERLGMLDSYFANPHGLDADQQHTTPYDMALLTRAFIKDVPDIYPMFKEKSFTFGKIKQGNRNALLWDTTLNVDGVKTGYTKQAGYSLVSSAEQNGQRLIAVVMGTKSATTRRTESKKLLTWGFRFYQDITPDFGDKELTPLKVWYGSPSSINLEVADGGTVTIPRRQRKQIDYKVHYNHNLEAPVEVGQEVGKVAWYLNDQVIAEQALLAKEASVEAPWYKSMIDVVWRPINQWFATQDWEPETTTK</sequence>
<dbReference type="GO" id="GO:0008658">
    <property type="term" value="F:penicillin binding"/>
    <property type="evidence" value="ECO:0007669"/>
    <property type="project" value="UniProtKB-ARBA"/>
</dbReference>
<evidence type="ECO:0000256" key="13">
    <source>
        <dbReference type="ARBA" id="ARBA00022984"/>
    </source>
</evidence>
<evidence type="ECO:0000256" key="4">
    <source>
        <dbReference type="ARBA" id="ARBA00007164"/>
    </source>
</evidence>
<evidence type="ECO:0000256" key="1">
    <source>
        <dbReference type="ARBA" id="ARBA00003217"/>
    </source>
</evidence>
<dbReference type="Gene3D" id="3.40.710.10">
    <property type="entry name" value="DD-peptidase/beta-lactamase superfamily"/>
    <property type="match status" value="1"/>
</dbReference>
<dbReference type="SUPFAM" id="SSF56601">
    <property type="entry name" value="beta-lactamase/transpeptidase-like"/>
    <property type="match status" value="1"/>
</dbReference>
<evidence type="ECO:0000256" key="8">
    <source>
        <dbReference type="ARBA" id="ARBA00022645"/>
    </source>
</evidence>
<evidence type="ECO:0000256" key="6">
    <source>
        <dbReference type="ARBA" id="ARBA00022475"/>
    </source>
</evidence>
<dbReference type="Pfam" id="PF00768">
    <property type="entry name" value="Peptidase_S11"/>
    <property type="match status" value="1"/>
</dbReference>
<evidence type="ECO:0000256" key="14">
    <source>
        <dbReference type="ARBA" id="ARBA00023136"/>
    </source>
</evidence>
<reference evidence="23 24" key="1">
    <citation type="submission" date="2018-01" db="EMBL/GenBank/DDBJ databases">
        <title>Whole genome sequencing of Histamine producing bacteria.</title>
        <authorList>
            <person name="Butler K."/>
        </authorList>
    </citation>
    <scope>NUCLEOTIDE SEQUENCE [LARGE SCALE GENOMIC DNA]</scope>
    <source>
        <strain evidence="23 24">DSM 100436</strain>
    </source>
</reference>
<dbReference type="InterPro" id="IPR001967">
    <property type="entry name" value="Peptidase_S11_N"/>
</dbReference>
<dbReference type="Pfam" id="PF07943">
    <property type="entry name" value="PBP5_C"/>
    <property type="match status" value="1"/>
</dbReference>
<protein>
    <recommendedName>
        <fullName evidence="5">serine-type D-Ala-D-Ala carboxypeptidase</fullName>
        <ecNumber evidence="5">3.4.16.4</ecNumber>
    </recommendedName>
</protein>
<keyword evidence="15" id="KW-0961">Cell wall biogenesis/degradation</keyword>
<dbReference type="UniPathway" id="UPA00219"/>
<dbReference type="GO" id="GO:0009002">
    <property type="term" value="F:serine-type D-Ala-D-Ala carboxypeptidase activity"/>
    <property type="evidence" value="ECO:0007669"/>
    <property type="project" value="UniProtKB-EC"/>
</dbReference>
<keyword evidence="8 23" id="KW-0121">Carboxypeptidase</keyword>
<evidence type="ECO:0000256" key="2">
    <source>
        <dbReference type="ARBA" id="ARBA00004417"/>
    </source>
</evidence>
<evidence type="ECO:0000256" key="7">
    <source>
        <dbReference type="ARBA" id="ARBA00022519"/>
    </source>
</evidence>
<dbReference type="SMART" id="SM00936">
    <property type="entry name" value="PBP5_C"/>
    <property type="match status" value="1"/>
</dbReference>
<feature type="active site" evidence="18">
    <location>
        <position position="127"/>
    </location>
</feature>
<dbReference type="GO" id="GO:0006508">
    <property type="term" value="P:proteolysis"/>
    <property type="evidence" value="ECO:0007669"/>
    <property type="project" value="UniProtKB-KW"/>
</dbReference>
<dbReference type="EC" id="3.4.16.4" evidence="5"/>
<dbReference type="EMBL" id="PYMA01000004">
    <property type="protein sequence ID" value="PSW20347.1"/>
    <property type="molecule type" value="Genomic_DNA"/>
</dbReference>
<comment type="pathway">
    <text evidence="17">Glycan biosynthesis.</text>
</comment>
<feature type="domain" description="Peptidase S11 D-Ala-D-Ala carboxypeptidase A C-terminal" evidence="22">
    <location>
        <begin position="280"/>
        <end position="370"/>
    </location>
</feature>
<dbReference type="PRINTS" id="PR00725">
    <property type="entry name" value="DADACBPTASE1"/>
</dbReference>
<evidence type="ECO:0000313" key="23">
    <source>
        <dbReference type="EMBL" id="PSW20347.1"/>
    </source>
</evidence>
<evidence type="ECO:0000256" key="12">
    <source>
        <dbReference type="ARBA" id="ARBA00022960"/>
    </source>
</evidence>
<dbReference type="InterPro" id="IPR018044">
    <property type="entry name" value="Peptidase_S11"/>
</dbReference>
<dbReference type="InterPro" id="IPR012338">
    <property type="entry name" value="Beta-lactam/transpept-like"/>
</dbReference>
<dbReference type="InterPro" id="IPR012907">
    <property type="entry name" value="Peptidase_S11_C"/>
</dbReference>
<keyword evidence="14" id="KW-0472">Membrane</keyword>
<evidence type="ECO:0000256" key="20">
    <source>
        <dbReference type="RuleBase" id="RU004016"/>
    </source>
</evidence>
<comment type="subcellular location">
    <subcellularLocation>
        <location evidence="2">Cell inner membrane</location>
        <topology evidence="2">Peripheral membrane protein</topology>
    </subcellularLocation>
</comment>
<keyword evidence="24" id="KW-1185">Reference proteome</keyword>
<evidence type="ECO:0000256" key="9">
    <source>
        <dbReference type="ARBA" id="ARBA00022670"/>
    </source>
</evidence>
<keyword evidence="7" id="KW-0997">Cell inner membrane</keyword>
<comment type="similarity">
    <text evidence="4 20">Belongs to the peptidase S11 family.</text>
</comment>
<dbReference type="FunFam" id="3.40.710.10:FF:000001">
    <property type="entry name" value="D-alanyl-D-alanine serine-type carboxypeptidase"/>
    <property type="match status" value="1"/>
</dbReference>
<evidence type="ECO:0000256" key="18">
    <source>
        <dbReference type="PIRSR" id="PIRSR618044-1"/>
    </source>
</evidence>
<gene>
    <name evidence="23" type="ORF">C9I98_08525</name>
</gene>
<keyword evidence="9" id="KW-0645">Protease</keyword>
<keyword evidence="13" id="KW-0573">Peptidoglycan synthesis</keyword>
<keyword evidence="6" id="KW-1003">Cell membrane</keyword>
<comment type="pathway">
    <text evidence="3">Cell wall biogenesis; peptidoglycan biosynthesis.</text>
</comment>
<dbReference type="InterPro" id="IPR015956">
    <property type="entry name" value="Peniciliin-bd_prot_C_sf"/>
</dbReference>
<keyword evidence="10 21" id="KW-0732">Signal</keyword>
<proteinExistence type="inferred from homology"/>
<keyword evidence="11" id="KW-0378">Hydrolase</keyword>
<feature type="binding site" evidence="19">
    <location>
        <position position="230"/>
    </location>
    <ligand>
        <name>substrate</name>
    </ligand>
</feature>
<evidence type="ECO:0000256" key="11">
    <source>
        <dbReference type="ARBA" id="ARBA00022801"/>
    </source>
</evidence>
<feature type="signal peptide" evidence="21">
    <location>
        <begin position="1"/>
        <end position="25"/>
    </location>
</feature>
<dbReference type="GO" id="GO:0008360">
    <property type="term" value="P:regulation of cell shape"/>
    <property type="evidence" value="ECO:0007669"/>
    <property type="project" value="UniProtKB-KW"/>
</dbReference>
<dbReference type="GO" id="GO:0071555">
    <property type="term" value="P:cell wall organization"/>
    <property type="evidence" value="ECO:0007669"/>
    <property type="project" value="UniProtKB-KW"/>
</dbReference>
<dbReference type="SUPFAM" id="SSF69189">
    <property type="entry name" value="Penicillin-binding protein associated domain"/>
    <property type="match status" value="1"/>
</dbReference>
<feature type="chain" id="PRO_5015461994" description="serine-type D-Ala-D-Ala carboxypeptidase" evidence="21">
    <location>
        <begin position="26"/>
        <end position="401"/>
    </location>
</feature>
<evidence type="ECO:0000256" key="17">
    <source>
        <dbReference type="ARBA" id="ARBA00060592"/>
    </source>
</evidence>
<evidence type="ECO:0000256" key="10">
    <source>
        <dbReference type="ARBA" id="ARBA00022729"/>
    </source>
</evidence>
<dbReference type="InterPro" id="IPR037167">
    <property type="entry name" value="Peptidase_S11_C_sf"/>
</dbReference>
<dbReference type="OrthoDB" id="9795979at2"/>
<evidence type="ECO:0000259" key="22">
    <source>
        <dbReference type="SMART" id="SM00936"/>
    </source>
</evidence>
<organism evidence="23 24">
    <name type="scientific">Photobacterium sanctipauli</name>
    <dbReference type="NCBI Taxonomy" id="1342794"/>
    <lineage>
        <taxon>Bacteria</taxon>
        <taxon>Pseudomonadati</taxon>
        <taxon>Pseudomonadota</taxon>
        <taxon>Gammaproteobacteria</taxon>
        <taxon>Vibrionales</taxon>
        <taxon>Vibrionaceae</taxon>
        <taxon>Photobacterium</taxon>
    </lineage>
</organism>
<accession>A0A2T3NVQ9</accession>
<evidence type="ECO:0000256" key="21">
    <source>
        <dbReference type="SAM" id="SignalP"/>
    </source>
</evidence>
<feature type="active site" description="Acyl-ester intermediate" evidence="18">
    <location>
        <position position="64"/>
    </location>
</feature>
<comment type="caution">
    <text evidence="23">The sequence shown here is derived from an EMBL/GenBank/DDBJ whole genome shotgun (WGS) entry which is preliminary data.</text>
</comment>
<dbReference type="GO" id="GO:0005886">
    <property type="term" value="C:plasma membrane"/>
    <property type="evidence" value="ECO:0007669"/>
    <property type="project" value="UniProtKB-SubCell"/>
</dbReference>
<dbReference type="AlphaFoldDB" id="A0A2T3NVQ9"/>
<dbReference type="PANTHER" id="PTHR21581:SF6">
    <property type="entry name" value="TRAFFICKING PROTEIN PARTICLE COMPLEX SUBUNIT 12"/>
    <property type="match status" value="1"/>
</dbReference>
<dbReference type="Gene3D" id="2.60.410.10">
    <property type="entry name" value="D-Ala-D-Ala carboxypeptidase, C-terminal domain"/>
    <property type="match status" value="1"/>
</dbReference>
<evidence type="ECO:0000256" key="3">
    <source>
        <dbReference type="ARBA" id="ARBA00004752"/>
    </source>
</evidence>
<feature type="active site" description="Proton acceptor" evidence="18">
    <location>
        <position position="67"/>
    </location>
</feature>
<evidence type="ECO:0000313" key="24">
    <source>
        <dbReference type="Proteomes" id="UP000241771"/>
    </source>
</evidence>
<dbReference type="PANTHER" id="PTHR21581">
    <property type="entry name" value="D-ALANYL-D-ALANINE CARBOXYPEPTIDASE"/>
    <property type="match status" value="1"/>
</dbReference>
<evidence type="ECO:0000256" key="5">
    <source>
        <dbReference type="ARBA" id="ARBA00012448"/>
    </source>
</evidence>
<evidence type="ECO:0000256" key="16">
    <source>
        <dbReference type="ARBA" id="ARBA00034000"/>
    </source>
</evidence>
<evidence type="ECO:0000256" key="15">
    <source>
        <dbReference type="ARBA" id="ARBA00023316"/>
    </source>
</evidence>
<evidence type="ECO:0000256" key="19">
    <source>
        <dbReference type="PIRSR" id="PIRSR618044-2"/>
    </source>
</evidence>
<keyword evidence="12" id="KW-0133">Cell shape</keyword>